<dbReference type="GO" id="GO:0006310">
    <property type="term" value="P:DNA recombination"/>
    <property type="evidence" value="ECO:0007669"/>
    <property type="project" value="InterPro"/>
</dbReference>
<evidence type="ECO:0000313" key="1">
    <source>
        <dbReference type="EMBL" id="MBB6061464.1"/>
    </source>
</evidence>
<evidence type="ECO:0000313" key="2">
    <source>
        <dbReference type="Proteomes" id="UP000532746"/>
    </source>
</evidence>
<organism evidence="1 2">
    <name type="scientific">Hymenobacter luteus</name>
    <dbReference type="NCBI Taxonomy" id="1411122"/>
    <lineage>
        <taxon>Bacteria</taxon>
        <taxon>Pseudomonadati</taxon>
        <taxon>Bacteroidota</taxon>
        <taxon>Cytophagia</taxon>
        <taxon>Cytophagales</taxon>
        <taxon>Hymenobacteraceae</taxon>
        <taxon>Hymenobacter</taxon>
    </lineage>
</organism>
<dbReference type="Pfam" id="PF01076">
    <property type="entry name" value="Mob_Pre"/>
    <property type="match status" value="1"/>
</dbReference>
<reference evidence="1 2" key="1">
    <citation type="submission" date="2020-08" db="EMBL/GenBank/DDBJ databases">
        <title>Genomic Encyclopedia of Type Strains, Phase IV (KMG-IV): sequencing the most valuable type-strain genomes for metagenomic binning, comparative biology and taxonomic classification.</title>
        <authorList>
            <person name="Goeker M."/>
        </authorList>
    </citation>
    <scope>NUCLEOTIDE SEQUENCE [LARGE SCALE GENOMIC DNA]</scope>
    <source>
        <strain evidence="1 2">DSM 26718</strain>
    </source>
</reference>
<dbReference type="GO" id="GO:0003677">
    <property type="term" value="F:DNA binding"/>
    <property type="evidence" value="ECO:0007669"/>
    <property type="project" value="InterPro"/>
</dbReference>
<dbReference type="InterPro" id="IPR001668">
    <property type="entry name" value="Mob_Pre"/>
</dbReference>
<name>A0A7W9WD02_9BACT</name>
<accession>A0A7W9WD02</accession>
<dbReference type="EMBL" id="JACHGG010000014">
    <property type="protein sequence ID" value="MBB6061464.1"/>
    <property type="molecule type" value="Genomic_DNA"/>
</dbReference>
<evidence type="ECO:0008006" key="3">
    <source>
        <dbReference type="Google" id="ProtNLM"/>
    </source>
</evidence>
<keyword evidence="2" id="KW-1185">Reference proteome</keyword>
<dbReference type="CDD" id="cd17242">
    <property type="entry name" value="MobM_relaxase"/>
    <property type="match status" value="1"/>
</dbReference>
<sequence>MAYAILRVTKIASREQAISVAHHNYRTQKTPNADPALRHLNQELINHAQRSYWELASERIAALQLPRLRKDAVRCVEVLLTASGERFDKDPVTGRPTDIRDSPWVRDNLAFLQKRYGAVYYSPKTGQLKRGSLSK</sequence>
<dbReference type="RefSeq" id="WP_183405537.1">
    <property type="nucleotide sequence ID" value="NZ_JACHGG010000014.1"/>
</dbReference>
<dbReference type="Proteomes" id="UP000532746">
    <property type="component" value="Unassembled WGS sequence"/>
</dbReference>
<comment type="caution">
    <text evidence="1">The sequence shown here is derived from an EMBL/GenBank/DDBJ whole genome shotgun (WGS) entry which is preliminary data.</text>
</comment>
<protein>
    <recommendedName>
        <fullName evidence="3">Mobilization protein</fullName>
    </recommendedName>
</protein>
<dbReference type="Gene3D" id="3.30.930.30">
    <property type="match status" value="1"/>
</dbReference>
<gene>
    <name evidence="1" type="ORF">HNQ93_004345</name>
</gene>
<dbReference type="AlphaFoldDB" id="A0A7W9WD02"/>
<proteinExistence type="predicted"/>